<comment type="caution">
    <text evidence="2">The sequence shown here is derived from an EMBL/GenBank/DDBJ whole genome shotgun (WGS) entry which is preliminary data.</text>
</comment>
<protein>
    <submittedName>
        <fullName evidence="2">Uncharacterized protein</fullName>
    </submittedName>
</protein>
<reference evidence="2 3" key="1">
    <citation type="submission" date="2019-09" db="EMBL/GenBank/DDBJ databases">
        <title>Isolation and identification of active actinomycetes.</title>
        <authorList>
            <person name="Yu Z."/>
            <person name="Han C."/>
            <person name="Yu B."/>
        </authorList>
    </citation>
    <scope>NUCLEOTIDE SEQUENCE [LARGE SCALE GENOMIC DNA]</scope>
    <source>
        <strain evidence="2 3">NEAU-H2</strain>
    </source>
</reference>
<dbReference type="AlphaFoldDB" id="A0A7J5DDU2"/>
<proteinExistence type="predicted"/>
<keyword evidence="3" id="KW-1185">Reference proteome</keyword>
<dbReference type="Proteomes" id="UP000442990">
    <property type="component" value="Unassembled WGS sequence"/>
</dbReference>
<evidence type="ECO:0000256" key="1">
    <source>
        <dbReference type="SAM" id="MobiDB-lite"/>
    </source>
</evidence>
<evidence type="ECO:0000313" key="2">
    <source>
        <dbReference type="EMBL" id="KAB1987011.1"/>
    </source>
</evidence>
<dbReference type="EMBL" id="WBKG01000016">
    <property type="protein sequence ID" value="KAB1987011.1"/>
    <property type="molecule type" value="Genomic_DNA"/>
</dbReference>
<sequence>MLRGWRHVCPAGTFQPGREISAPPAFEERGLGRSPRGGKGRGGGGENLSGAGTGAPAVQAITSSYPCHGRLSHALRRRAQHALYSDGT</sequence>
<name>A0A7J5DDU2_9ACTN</name>
<evidence type="ECO:0000313" key="3">
    <source>
        <dbReference type="Proteomes" id="UP000442990"/>
    </source>
</evidence>
<gene>
    <name evidence="2" type="ORF">F8144_20375</name>
</gene>
<feature type="compositionally biased region" description="Gly residues" evidence="1">
    <location>
        <begin position="35"/>
        <end position="53"/>
    </location>
</feature>
<feature type="region of interest" description="Disordered" evidence="1">
    <location>
        <begin position="1"/>
        <end position="55"/>
    </location>
</feature>
<organism evidence="2 3">
    <name type="scientific">Streptomyces triticiradicis</name>
    <dbReference type="NCBI Taxonomy" id="2651189"/>
    <lineage>
        <taxon>Bacteria</taxon>
        <taxon>Bacillati</taxon>
        <taxon>Actinomycetota</taxon>
        <taxon>Actinomycetes</taxon>
        <taxon>Kitasatosporales</taxon>
        <taxon>Streptomycetaceae</taxon>
        <taxon>Streptomyces</taxon>
    </lineage>
</organism>
<accession>A0A7J5DDU2</accession>